<dbReference type="PANTHER" id="PTHR15633">
    <property type="entry name" value="NUCLEOLAR PROTEIN 11"/>
    <property type="match status" value="1"/>
</dbReference>
<evidence type="ECO:0000313" key="2">
    <source>
        <dbReference type="EMBL" id="ORX57018.1"/>
    </source>
</evidence>
<dbReference type="Proteomes" id="UP000242146">
    <property type="component" value="Unassembled WGS sequence"/>
</dbReference>
<reference evidence="2 3" key="1">
    <citation type="submission" date="2016-07" db="EMBL/GenBank/DDBJ databases">
        <title>Pervasive Adenine N6-methylation of Active Genes in Fungi.</title>
        <authorList>
            <consortium name="DOE Joint Genome Institute"/>
            <person name="Mondo S.J."/>
            <person name="Dannebaum R.O."/>
            <person name="Kuo R.C."/>
            <person name="Labutti K."/>
            <person name="Haridas S."/>
            <person name="Kuo A."/>
            <person name="Salamov A."/>
            <person name="Ahrendt S.R."/>
            <person name="Lipzen A."/>
            <person name="Sullivan W."/>
            <person name="Andreopoulos W.B."/>
            <person name="Clum A."/>
            <person name="Lindquist E."/>
            <person name="Daum C."/>
            <person name="Ramamoorthy G.K."/>
            <person name="Gryganskyi A."/>
            <person name="Culley D."/>
            <person name="Magnuson J.K."/>
            <person name="James T.Y."/>
            <person name="O'Malley M.A."/>
            <person name="Stajich J.E."/>
            <person name="Spatafora J.W."/>
            <person name="Visel A."/>
            <person name="Grigoriev I.V."/>
        </authorList>
    </citation>
    <scope>NUCLEOTIDE SEQUENCE [LARGE SCALE GENOMIC DNA]</scope>
    <source>
        <strain evidence="2 3">NRRL 3301</strain>
    </source>
</reference>
<dbReference type="InterPro" id="IPR042859">
    <property type="entry name" value="NOL11"/>
</dbReference>
<gene>
    <name evidence="2" type="ORF">DM01DRAFT_1303418</name>
</gene>
<protein>
    <recommendedName>
        <fullName evidence="1">Nucleolar protein 11 N-terminal domain-containing protein</fullName>
    </recommendedName>
</protein>
<dbReference type="EMBL" id="MCGT01000009">
    <property type="protein sequence ID" value="ORX57018.1"/>
    <property type="molecule type" value="Genomic_DNA"/>
</dbReference>
<evidence type="ECO:0000259" key="1">
    <source>
        <dbReference type="Pfam" id="PF08168"/>
    </source>
</evidence>
<name>A0A1X2GME4_9FUNG</name>
<organism evidence="2 3">
    <name type="scientific">Hesseltinella vesiculosa</name>
    <dbReference type="NCBI Taxonomy" id="101127"/>
    <lineage>
        <taxon>Eukaryota</taxon>
        <taxon>Fungi</taxon>
        <taxon>Fungi incertae sedis</taxon>
        <taxon>Mucoromycota</taxon>
        <taxon>Mucoromycotina</taxon>
        <taxon>Mucoromycetes</taxon>
        <taxon>Mucorales</taxon>
        <taxon>Cunninghamellaceae</taxon>
        <taxon>Hesseltinella</taxon>
    </lineage>
</organism>
<dbReference type="PANTHER" id="PTHR15633:SF2">
    <property type="entry name" value="NUCLEOLAR PROTEIN 11"/>
    <property type="match status" value="1"/>
</dbReference>
<sequence>MPGFVLEETFPLARYQNTVGFNKINDNFIISLNTLTAAATATQTATDQTLEGADHADHVLVTVQSEGIKLYDTTMQKCLKSWTIPPGLVLGQPALYCPAVADDSQSYTYVLIDSGSDITAQEQRKTVWLWKSNQDDNSDKTVKKFDQRIQSLHAPASLHGNVILVNENGSIDLVCKDLDRHTTNYKAQADEKVIWSTNFTTTNSHIRPCCVPNSMAPANSTIVATVVQHAKGYSLNLHHINEERRSIHLLANIEMAIKDTPVSITFDSTPGIVTVLESSGAWTVYQLSLKHRMANKLSATLTQQLQRQFPKEQVYHKTNGALASTAMLPGNFVALITPRPKQKDFLLSIWDVKYGTLQAQQSIQPENLPDHGATQCHVDVLQNSHLAVSFATLSAKSGKSKKSMADTKSVVLLCPYFHQPMSLLTAMNKMRATSTFLGMDADKYEDQSTVGYTRSGQSAVVRHQLDSYTDDDDAYTQWVQQLEKSQQAEQKTITSLLACKNSASLLAAFMAHVGVPESVWQRDDEPISNPGAKLDKDRTYFKKLYNEFYLDQTKHGLSSELVTQVISRIFSKTKAGSADDTYWCPVVVVYLMAKQQLRNSFVKGGLMSALMERNAWPLVPLALRSIPDLPERDLIKVIRELVALAKAQPQIWKGRSIEYIRRVVETPHNDVFLQQAVKRLTIEELPALLECLVIWLKDPQTKNIRIQESVKRRNNLNEFANAFFDIHFPTIILEPSLHPLIEQLGAVLDGMVEQMTELDGLYGLVAPFEREEKLHQKAKATIFEEQEERKGAPAADKSLARVTRVNYGGKEGIPVYRADGLAF</sequence>
<dbReference type="GO" id="GO:0005730">
    <property type="term" value="C:nucleolus"/>
    <property type="evidence" value="ECO:0007669"/>
    <property type="project" value="TreeGrafter"/>
</dbReference>
<dbReference type="InterPro" id="IPR012584">
    <property type="entry name" value="NOL11_N"/>
</dbReference>
<comment type="caution">
    <text evidence="2">The sequence shown here is derived from an EMBL/GenBank/DDBJ whole genome shotgun (WGS) entry which is preliminary data.</text>
</comment>
<accession>A0A1X2GME4</accession>
<keyword evidence="3" id="KW-1185">Reference proteome</keyword>
<proteinExistence type="predicted"/>
<dbReference type="GO" id="GO:0003723">
    <property type="term" value="F:RNA binding"/>
    <property type="evidence" value="ECO:0007669"/>
    <property type="project" value="TreeGrafter"/>
</dbReference>
<dbReference type="STRING" id="101127.A0A1X2GME4"/>
<dbReference type="Pfam" id="PF08168">
    <property type="entry name" value="NOL11_N"/>
    <property type="match status" value="1"/>
</dbReference>
<dbReference type="AlphaFoldDB" id="A0A1X2GME4"/>
<feature type="domain" description="Nucleolar protein 11 N-terminal" evidence="1">
    <location>
        <begin position="50"/>
        <end position="363"/>
    </location>
</feature>
<dbReference type="GO" id="GO:0030490">
    <property type="term" value="P:maturation of SSU-rRNA"/>
    <property type="evidence" value="ECO:0007669"/>
    <property type="project" value="InterPro"/>
</dbReference>
<dbReference type="OrthoDB" id="4349954at2759"/>
<evidence type="ECO:0000313" key="3">
    <source>
        <dbReference type="Proteomes" id="UP000242146"/>
    </source>
</evidence>